<name>A0A1M5PZZ8_9RHOB</name>
<dbReference type="InterPro" id="IPR008775">
    <property type="entry name" value="Phytyl_CoA_dOase-like"/>
</dbReference>
<dbReference type="GO" id="GO:0016706">
    <property type="term" value="F:2-oxoglutarate-dependent dioxygenase activity"/>
    <property type="evidence" value="ECO:0007669"/>
    <property type="project" value="UniProtKB-ARBA"/>
</dbReference>
<dbReference type="AlphaFoldDB" id="A0A1M5PZZ8"/>
<protein>
    <submittedName>
        <fullName evidence="2">Ectoine hydroxylase-related dioxygenase, phytanoyl-CoA dioxygenase (PhyH) family</fullName>
    </submittedName>
</protein>
<dbReference type="Pfam" id="PF05721">
    <property type="entry name" value="PhyH"/>
    <property type="match status" value="1"/>
</dbReference>
<accession>A0A1M5PZZ8</accession>
<dbReference type="EMBL" id="FQXB01000002">
    <property type="protein sequence ID" value="SHH07069.1"/>
    <property type="molecule type" value="Genomic_DNA"/>
</dbReference>
<keyword evidence="3" id="KW-1185">Reference proteome</keyword>
<dbReference type="PANTHER" id="PTHR20883:SF49">
    <property type="entry name" value="PHYTANOYL-COA DIOXYGENASE"/>
    <property type="match status" value="1"/>
</dbReference>
<evidence type="ECO:0000313" key="3">
    <source>
        <dbReference type="Proteomes" id="UP000184074"/>
    </source>
</evidence>
<dbReference type="GO" id="GO:0005506">
    <property type="term" value="F:iron ion binding"/>
    <property type="evidence" value="ECO:0007669"/>
    <property type="project" value="UniProtKB-ARBA"/>
</dbReference>
<dbReference type="PANTHER" id="PTHR20883">
    <property type="entry name" value="PHYTANOYL-COA DIOXYGENASE DOMAIN CONTAINING 1"/>
    <property type="match status" value="1"/>
</dbReference>
<sequence>MISKTDIEAYERDGAIVVRGVFKDWIETMAEGVAHNMAEPGQYASENDVSEGRFFDDYCNWTRIPAFENVVRNSPAAELAATAMQSETAQFFHDHVLVKEPGTPKPTPWHQDSPYYFVEGSQTVSIWIPLDPVKEASLRFIAGSHKWENLVRPVSWADDSDFYEGDYGWTPVPDPDADPSQTQVLEWAMEPGDAVLFDYRTAHGARGNTSNTRRRALSLRWVGDDARYVERPGRTSPPYPGHQMQDGQKLREDWFPVIWQKPE</sequence>
<keyword evidence="2" id="KW-0560">Oxidoreductase</keyword>
<proteinExistence type="predicted"/>
<keyword evidence="2" id="KW-0223">Dioxygenase</keyword>
<dbReference type="Gene3D" id="2.60.120.620">
    <property type="entry name" value="q2cbj1_9rhob like domain"/>
    <property type="match status" value="1"/>
</dbReference>
<organism evidence="2 3">
    <name type="scientific">Cognatiyoonia sediminum</name>
    <dbReference type="NCBI Taxonomy" id="1508389"/>
    <lineage>
        <taxon>Bacteria</taxon>
        <taxon>Pseudomonadati</taxon>
        <taxon>Pseudomonadota</taxon>
        <taxon>Alphaproteobacteria</taxon>
        <taxon>Rhodobacterales</taxon>
        <taxon>Paracoccaceae</taxon>
        <taxon>Cognatiyoonia</taxon>
    </lineage>
</organism>
<evidence type="ECO:0000256" key="1">
    <source>
        <dbReference type="SAM" id="MobiDB-lite"/>
    </source>
</evidence>
<dbReference type="OrthoDB" id="2560571at2"/>
<dbReference type="SUPFAM" id="SSF51197">
    <property type="entry name" value="Clavaminate synthase-like"/>
    <property type="match status" value="1"/>
</dbReference>
<dbReference type="Proteomes" id="UP000184074">
    <property type="component" value="Unassembled WGS sequence"/>
</dbReference>
<dbReference type="STRING" id="1508389.SAMN05444003_1942"/>
<feature type="region of interest" description="Disordered" evidence="1">
    <location>
        <begin position="229"/>
        <end position="249"/>
    </location>
</feature>
<reference evidence="2 3" key="1">
    <citation type="submission" date="2016-11" db="EMBL/GenBank/DDBJ databases">
        <authorList>
            <person name="Jaros S."/>
            <person name="Januszkiewicz K."/>
            <person name="Wedrychowicz H."/>
        </authorList>
    </citation>
    <scope>NUCLEOTIDE SEQUENCE [LARGE SCALE GENOMIC DNA]</scope>
    <source>
        <strain evidence="2 3">DSM 28715</strain>
    </source>
</reference>
<evidence type="ECO:0000313" key="2">
    <source>
        <dbReference type="EMBL" id="SHH07069.1"/>
    </source>
</evidence>
<gene>
    <name evidence="2" type="ORF">SAMN05444003_1942</name>
</gene>